<proteinExistence type="predicted"/>
<gene>
    <name evidence="2" type="ORF">PGLA1383_LOCUS33894</name>
</gene>
<sequence>MPQMRVNTCRLDAGATSELNAFLQSFDSAREQVPALRAAACVPLGRPPANVTAALEQFEVQDLTRRGRPLPWLSKVCHRRVFFVSCCFRFHDPAGARTVKLVGAVQNPRVCCFCKVDLVDIAIPDVGCEEFDNADKQAWARNYKMDWGAWTYTDDDTYSAEWLFEILCDCFHRPGGAIVSDNAWKPWEEIAAMFPDMPAAAEPWAPPPPEEVQVPTALIEHPWLLDHWAELGGGQPQHSAACARSSDESSSNGSSSSEGEAAHVLEELDVLHRVLGAADGGRETLDFKSGLNRGAWTNEG</sequence>
<evidence type="ECO:0000313" key="2">
    <source>
        <dbReference type="EMBL" id="CAE8616191.1"/>
    </source>
</evidence>
<dbReference type="AlphaFoldDB" id="A0A813FQZ0"/>
<dbReference type="Proteomes" id="UP000654075">
    <property type="component" value="Unassembled WGS sequence"/>
</dbReference>
<feature type="compositionally biased region" description="Low complexity" evidence="1">
    <location>
        <begin position="248"/>
        <end position="259"/>
    </location>
</feature>
<organism evidence="2 3">
    <name type="scientific">Polarella glacialis</name>
    <name type="common">Dinoflagellate</name>
    <dbReference type="NCBI Taxonomy" id="89957"/>
    <lineage>
        <taxon>Eukaryota</taxon>
        <taxon>Sar</taxon>
        <taxon>Alveolata</taxon>
        <taxon>Dinophyceae</taxon>
        <taxon>Suessiales</taxon>
        <taxon>Suessiaceae</taxon>
        <taxon>Polarella</taxon>
    </lineage>
</organism>
<evidence type="ECO:0000256" key="1">
    <source>
        <dbReference type="SAM" id="MobiDB-lite"/>
    </source>
</evidence>
<protein>
    <submittedName>
        <fullName evidence="2">Uncharacterized protein</fullName>
    </submittedName>
</protein>
<accession>A0A813FQZ0</accession>
<reference evidence="2" key="1">
    <citation type="submission" date="2021-02" db="EMBL/GenBank/DDBJ databases">
        <authorList>
            <person name="Dougan E. K."/>
            <person name="Rhodes N."/>
            <person name="Thang M."/>
            <person name="Chan C."/>
        </authorList>
    </citation>
    <scope>NUCLEOTIDE SEQUENCE</scope>
</reference>
<dbReference type="EMBL" id="CAJNNV010025812">
    <property type="protein sequence ID" value="CAE8616191.1"/>
    <property type="molecule type" value="Genomic_DNA"/>
</dbReference>
<name>A0A813FQZ0_POLGL</name>
<comment type="caution">
    <text evidence="2">The sequence shown here is derived from an EMBL/GenBank/DDBJ whole genome shotgun (WGS) entry which is preliminary data.</text>
</comment>
<feature type="region of interest" description="Disordered" evidence="1">
    <location>
        <begin position="235"/>
        <end position="263"/>
    </location>
</feature>
<keyword evidence="3" id="KW-1185">Reference proteome</keyword>
<evidence type="ECO:0000313" key="3">
    <source>
        <dbReference type="Proteomes" id="UP000654075"/>
    </source>
</evidence>